<accession>A0A9N8DJ01</accession>
<keyword evidence="4" id="KW-1185">Reference proteome</keyword>
<feature type="compositionally biased region" description="Basic residues" evidence="2">
    <location>
        <begin position="1"/>
        <end position="19"/>
    </location>
</feature>
<feature type="compositionally biased region" description="Basic and acidic residues" evidence="2">
    <location>
        <begin position="392"/>
        <end position="404"/>
    </location>
</feature>
<evidence type="ECO:0000313" key="4">
    <source>
        <dbReference type="Proteomes" id="UP001153069"/>
    </source>
</evidence>
<feature type="repeat" description="TPR" evidence="1">
    <location>
        <begin position="306"/>
        <end position="339"/>
    </location>
</feature>
<dbReference type="Proteomes" id="UP001153069">
    <property type="component" value="Unassembled WGS sequence"/>
</dbReference>
<dbReference type="SMART" id="SM00028">
    <property type="entry name" value="TPR"/>
    <property type="match status" value="2"/>
</dbReference>
<dbReference type="InterPro" id="IPR011990">
    <property type="entry name" value="TPR-like_helical_dom_sf"/>
</dbReference>
<organism evidence="3 4">
    <name type="scientific">Seminavis robusta</name>
    <dbReference type="NCBI Taxonomy" id="568900"/>
    <lineage>
        <taxon>Eukaryota</taxon>
        <taxon>Sar</taxon>
        <taxon>Stramenopiles</taxon>
        <taxon>Ochrophyta</taxon>
        <taxon>Bacillariophyta</taxon>
        <taxon>Bacillariophyceae</taxon>
        <taxon>Bacillariophycidae</taxon>
        <taxon>Naviculales</taxon>
        <taxon>Naviculaceae</taxon>
        <taxon>Seminavis</taxon>
    </lineage>
</organism>
<feature type="region of interest" description="Disordered" evidence="2">
    <location>
        <begin position="392"/>
        <end position="428"/>
    </location>
</feature>
<feature type="region of interest" description="Disordered" evidence="2">
    <location>
        <begin position="1"/>
        <end position="52"/>
    </location>
</feature>
<dbReference type="Pfam" id="PF13181">
    <property type="entry name" value="TPR_8"/>
    <property type="match status" value="2"/>
</dbReference>
<protein>
    <submittedName>
        <fullName evidence="3">Uncharacterized protein</fullName>
    </submittedName>
</protein>
<dbReference type="InterPro" id="IPR019734">
    <property type="entry name" value="TPR_rpt"/>
</dbReference>
<name>A0A9N8DJ01_9STRA</name>
<gene>
    <name evidence="3" type="ORF">SEMRO_184_G079940.1</name>
</gene>
<reference evidence="3" key="1">
    <citation type="submission" date="2020-06" db="EMBL/GenBank/DDBJ databases">
        <authorList>
            <consortium name="Plant Systems Biology data submission"/>
        </authorList>
    </citation>
    <scope>NUCLEOTIDE SEQUENCE</scope>
    <source>
        <strain evidence="3">D6</strain>
    </source>
</reference>
<dbReference type="EMBL" id="CAICTM010000183">
    <property type="protein sequence ID" value="CAB9504047.1"/>
    <property type="molecule type" value="Genomic_DNA"/>
</dbReference>
<evidence type="ECO:0000256" key="1">
    <source>
        <dbReference type="PROSITE-ProRule" id="PRU00339"/>
    </source>
</evidence>
<proteinExistence type="predicted"/>
<dbReference type="SUPFAM" id="SSF48452">
    <property type="entry name" value="TPR-like"/>
    <property type="match status" value="1"/>
</dbReference>
<dbReference type="OrthoDB" id="37692at2759"/>
<dbReference type="AlphaFoldDB" id="A0A9N8DJ01"/>
<comment type="caution">
    <text evidence="3">The sequence shown here is derived from an EMBL/GenBank/DDBJ whole genome shotgun (WGS) entry which is preliminary data.</text>
</comment>
<evidence type="ECO:0000313" key="3">
    <source>
        <dbReference type="EMBL" id="CAB9504047.1"/>
    </source>
</evidence>
<sequence length="428" mass="47187">MGKKAKTAQGKKKAATRKLPKSELPPPPKPLDTEVGSAKLLEEPTLPGSGYKALDREGFDDGGVADLTLVIDLEDSVLRRKRGDQEYFNALRQDLLPRVTRGALAKDSRREQKIKLAKLLFSEEENEEDANPSEVYVENAVDGQEDEATKAHRMQRLTSARSALTLSTVLREPACASLSLSEISKRRLSYYGKEGADAALRCADKAIEIAGDGFYDTDEIEVEAQEEPKIDPKHEKNATAPGLAHPTSLKLLPIRVSHLCLRSAYLHRGNALAAMGKEDEARESYEKVFPMLDPEPRCGRLDWERSSLYVNIGNTFSRQGDYAKAEQQYEVAEKLGKDHVDTPEGNKTDGMGMMIVAMRARAFALKKHGREEEGKAVMKKVIELQLQLNAEKAKEEEEKKKQAEEAAAQTNAVQEGGGEAQAPMVAAS</sequence>
<dbReference type="Gene3D" id="1.25.40.10">
    <property type="entry name" value="Tetratricopeptide repeat domain"/>
    <property type="match status" value="2"/>
</dbReference>
<dbReference type="PROSITE" id="PS50005">
    <property type="entry name" value="TPR"/>
    <property type="match status" value="1"/>
</dbReference>
<keyword evidence="1" id="KW-0802">TPR repeat</keyword>
<evidence type="ECO:0000256" key="2">
    <source>
        <dbReference type="SAM" id="MobiDB-lite"/>
    </source>
</evidence>